<evidence type="ECO:0000259" key="2">
    <source>
        <dbReference type="PROSITE" id="PS50994"/>
    </source>
</evidence>
<dbReference type="Gene3D" id="3.30.420.10">
    <property type="entry name" value="Ribonuclease H-like superfamily/Ribonuclease H"/>
    <property type="match status" value="1"/>
</dbReference>
<evidence type="ECO:0000313" key="3">
    <source>
        <dbReference type="EMBL" id="SHH35061.1"/>
    </source>
</evidence>
<dbReference type="Pfam" id="PF08279">
    <property type="entry name" value="HTH_11"/>
    <property type="match status" value="1"/>
</dbReference>
<proteinExistence type="inferred from homology"/>
<sequence length="517" mass="60431">MIILNQKQDIVLKHTREGKSQRQISKETGVSRETIRKYIKEYEDKLVKVTADLGEIDKTNIIADITAKPKYLSSPRIKKALTEDVLERLKEFLKENEQKRLTGLSKQQKKKIDMYETLIEEGHNISYAAVVKAVNTIERKKREAYIRQEYTPGDIVEFDFGLVKLTMNDGSIKEFQLAVFVAAYSNYRWARLFPKQNTGCFLEAHASFFKYIKGNHRTVVYDNTRVAVAKFVGHTLKEPTDALIKLSLYYKFRFRFCNAYSGNEKGHVERSVELIRRKAFSRDCTFSSLNEANTYLDEVLKKLNSRNLSNSNKLPFQLLDEEREYLLPDMPLYETATISDLRVTKYSTIMVNSCYYSVPDDYVGTMVRCKIYTTKILMFYNEEEIARHNKVYGMNLWQIDISHYCKTLFRKPKALVNSTAFDQMDRILKEIYFEYFNNNERDFVKLIELVGIYGLVPVNNAIKNLQEVCATTISIDKIEFMCSRKNDPKIIYLEDHNDEIMNNSVNMLNEFNNLLNS</sequence>
<dbReference type="RefSeq" id="WP_073337160.1">
    <property type="nucleotide sequence ID" value="NZ_FQXM01000004.1"/>
</dbReference>
<accession>A0A1M5S9A8</accession>
<dbReference type="AlphaFoldDB" id="A0A1M5S9A8"/>
<organism evidence="3 4">
    <name type="scientific">Clostridium grantii DSM 8605</name>
    <dbReference type="NCBI Taxonomy" id="1121316"/>
    <lineage>
        <taxon>Bacteria</taxon>
        <taxon>Bacillati</taxon>
        <taxon>Bacillota</taxon>
        <taxon>Clostridia</taxon>
        <taxon>Eubacteriales</taxon>
        <taxon>Clostridiaceae</taxon>
        <taxon>Clostridium</taxon>
    </lineage>
</organism>
<dbReference type="InterPro" id="IPR001584">
    <property type="entry name" value="Integrase_cat-core"/>
</dbReference>
<dbReference type="Gene3D" id="1.10.10.10">
    <property type="entry name" value="Winged helix-like DNA-binding domain superfamily/Winged helix DNA-binding domain"/>
    <property type="match status" value="1"/>
</dbReference>
<dbReference type="InterPro" id="IPR012337">
    <property type="entry name" value="RNaseH-like_sf"/>
</dbReference>
<dbReference type="InterPro" id="IPR013196">
    <property type="entry name" value="HTH_11"/>
</dbReference>
<dbReference type="InterPro" id="IPR036388">
    <property type="entry name" value="WH-like_DNA-bd_sf"/>
</dbReference>
<dbReference type="InterPro" id="IPR009057">
    <property type="entry name" value="Homeodomain-like_sf"/>
</dbReference>
<comment type="similarity">
    <text evidence="1">Belongs to the transposase IS21/IS408/IS1162 family.</text>
</comment>
<dbReference type="SUPFAM" id="SSF53098">
    <property type="entry name" value="Ribonuclease H-like"/>
    <property type="match status" value="1"/>
</dbReference>
<evidence type="ECO:0000313" key="4">
    <source>
        <dbReference type="Proteomes" id="UP000184447"/>
    </source>
</evidence>
<dbReference type="OrthoDB" id="3193769at2"/>
<protein>
    <submittedName>
        <fullName evidence="3">Transposase</fullName>
    </submittedName>
</protein>
<dbReference type="PROSITE" id="PS50994">
    <property type="entry name" value="INTEGRASE"/>
    <property type="match status" value="1"/>
</dbReference>
<dbReference type="Pfam" id="PF22483">
    <property type="entry name" value="Mu-transpos_C_2"/>
    <property type="match status" value="1"/>
</dbReference>
<feature type="domain" description="Integrase catalytic" evidence="2">
    <location>
        <begin position="148"/>
        <end position="323"/>
    </location>
</feature>
<dbReference type="InterPro" id="IPR054353">
    <property type="entry name" value="IstA-like_C"/>
</dbReference>
<name>A0A1M5S9A8_9CLOT</name>
<evidence type="ECO:0000256" key="1">
    <source>
        <dbReference type="ARBA" id="ARBA00009277"/>
    </source>
</evidence>
<dbReference type="Proteomes" id="UP000184447">
    <property type="component" value="Unassembled WGS sequence"/>
</dbReference>
<dbReference type="InterPro" id="IPR036397">
    <property type="entry name" value="RNaseH_sf"/>
</dbReference>
<keyword evidence="4" id="KW-1185">Reference proteome</keyword>
<dbReference type="STRING" id="1121316.SAMN02745207_00817"/>
<reference evidence="3 4" key="1">
    <citation type="submission" date="2016-11" db="EMBL/GenBank/DDBJ databases">
        <authorList>
            <person name="Jaros S."/>
            <person name="Januszkiewicz K."/>
            <person name="Wedrychowicz H."/>
        </authorList>
    </citation>
    <scope>NUCLEOTIDE SEQUENCE [LARGE SCALE GENOMIC DNA]</scope>
    <source>
        <strain evidence="3 4">DSM 8605</strain>
    </source>
</reference>
<dbReference type="GO" id="GO:0003676">
    <property type="term" value="F:nucleic acid binding"/>
    <property type="evidence" value="ECO:0007669"/>
    <property type="project" value="InterPro"/>
</dbReference>
<dbReference type="PANTHER" id="PTHR35004:SF7">
    <property type="entry name" value="INTEGRASE PROTEIN"/>
    <property type="match status" value="1"/>
</dbReference>
<dbReference type="SUPFAM" id="SSF46689">
    <property type="entry name" value="Homeodomain-like"/>
    <property type="match status" value="1"/>
</dbReference>
<dbReference type="PANTHER" id="PTHR35004">
    <property type="entry name" value="TRANSPOSASE RV3428C-RELATED"/>
    <property type="match status" value="1"/>
</dbReference>
<dbReference type="NCBIfam" id="NF033546">
    <property type="entry name" value="transpos_IS21"/>
    <property type="match status" value="1"/>
</dbReference>
<dbReference type="EMBL" id="FQXM01000004">
    <property type="protein sequence ID" value="SHH35061.1"/>
    <property type="molecule type" value="Genomic_DNA"/>
</dbReference>
<gene>
    <name evidence="3" type="ORF">SAMN02745207_00817</name>
</gene>
<dbReference type="GO" id="GO:0015074">
    <property type="term" value="P:DNA integration"/>
    <property type="evidence" value="ECO:0007669"/>
    <property type="project" value="InterPro"/>
</dbReference>